<organism evidence="11 12">
    <name type="scientific">Marchantia polymorpha subsp. ruderalis</name>
    <dbReference type="NCBI Taxonomy" id="1480154"/>
    <lineage>
        <taxon>Eukaryota</taxon>
        <taxon>Viridiplantae</taxon>
        <taxon>Streptophyta</taxon>
        <taxon>Embryophyta</taxon>
        <taxon>Marchantiophyta</taxon>
        <taxon>Marchantiopsida</taxon>
        <taxon>Marchantiidae</taxon>
        <taxon>Marchantiales</taxon>
        <taxon>Marchantiaceae</taxon>
        <taxon>Marchantia</taxon>
    </lineage>
</organism>
<feature type="chain" id="PRO_5019620293" description="Germin-like protein" evidence="9">
    <location>
        <begin position="21"/>
        <end position="262"/>
    </location>
</feature>
<gene>
    <name evidence="11" type="ORF">AXG93_1953s1230</name>
</gene>
<evidence type="ECO:0000256" key="7">
    <source>
        <dbReference type="PIRSR" id="PIRSR601929-1"/>
    </source>
</evidence>
<evidence type="ECO:0000259" key="10">
    <source>
        <dbReference type="SMART" id="SM00835"/>
    </source>
</evidence>
<feature type="binding site" evidence="7">
    <location>
        <position position="101"/>
    </location>
    <ligand>
        <name>oxalate</name>
        <dbReference type="ChEBI" id="CHEBI:30623"/>
    </ligand>
</feature>
<dbReference type="AlphaFoldDB" id="A0A176VRY0"/>
<comment type="caution">
    <text evidence="11">The sequence shown here is derived from an EMBL/GenBank/DDBJ whole genome shotgun (WGS) entry which is preliminary data.</text>
</comment>
<feature type="domain" description="Cupin type-1" evidence="10">
    <location>
        <begin position="51"/>
        <end position="180"/>
    </location>
</feature>
<feature type="binding site" evidence="7">
    <location>
        <position position="91"/>
    </location>
    <ligand>
        <name>oxalate</name>
        <dbReference type="ChEBI" id="CHEBI:30623"/>
    </ligand>
</feature>
<sequence>MATMKLVLVLMMASVVAVCARDPELTTDFAVPVGMNSSLITGDFFTFTGLRNFSAAPNTFGSKKVTQVEFPALTGLGVGVTLLEYKPNTLNPPHTHPRGSELIFVMAGHLDVGLIDSANKLYAAHLHEGDLFVFPQGLVHFQINMSKEKSVLAISAFGSSNAGTISMPRNIFGSGDDAISSVGTIGDGMMFPTSPSSNSRRITGIGDSTGSQFRNDPSLPETYHFQGTTNYLVSYFRIQHALTSSSLFDSCILRPSFLASLY</sequence>
<dbReference type="EMBL" id="LVLJ01002920">
    <property type="protein sequence ID" value="OAE23163.1"/>
    <property type="molecule type" value="Genomic_DNA"/>
</dbReference>
<keyword evidence="3 9" id="KW-0052">Apoplast</keyword>
<feature type="signal peptide" evidence="9">
    <location>
        <begin position="1"/>
        <end position="20"/>
    </location>
</feature>
<keyword evidence="6 7" id="KW-0464">Manganese</keyword>
<dbReference type="SMART" id="SM00835">
    <property type="entry name" value="Cupin_1"/>
    <property type="match status" value="1"/>
</dbReference>
<reference evidence="11" key="1">
    <citation type="submission" date="2016-03" db="EMBL/GenBank/DDBJ databases">
        <title>Mechanisms controlling the formation of the plant cell surface in tip-growing cells are functionally conserved among land plants.</title>
        <authorList>
            <person name="Honkanen S."/>
            <person name="Jones V.A."/>
            <person name="Morieri G."/>
            <person name="Champion C."/>
            <person name="Hetherington A.J."/>
            <person name="Kelly S."/>
            <person name="Saint-Marcoux D."/>
            <person name="Proust H."/>
            <person name="Prescott H."/>
            <person name="Dolan L."/>
        </authorList>
    </citation>
    <scope>NUCLEOTIDE SEQUENCE [LARGE SCALE GENOMIC DNA]</scope>
    <source>
        <tissue evidence="11">Whole gametophyte</tissue>
    </source>
</reference>
<dbReference type="Pfam" id="PF00190">
    <property type="entry name" value="Cupin_1"/>
    <property type="match status" value="1"/>
</dbReference>
<evidence type="ECO:0000313" key="12">
    <source>
        <dbReference type="Proteomes" id="UP000077202"/>
    </source>
</evidence>
<dbReference type="Proteomes" id="UP000077202">
    <property type="component" value="Unassembled WGS sequence"/>
</dbReference>
<proteinExistence type="inferred from homology"/>
<feature type="binding site" evidence="8">
    <location>
        <position position="94"/>
    </location>
    <ligand>
        <name>Mn(2+)</name>
        <dbReference type="ChEBI" id="CHEBI:29035"/>
    </ligand>
</feature>
<comment type="similarity">
    <text evidence="2 9">Belongs to the germin family.</text>
</comment>
<dbReference type="CDD" id="cd02241">
    <property type="entry name" value="cupin_OxOx"/>
    <property type="match status" value="1"/>
</dbReference>
<evidence type="ECO:0000313" key="11">
    <source>
        <dbReference type="EMBL" id="OAE23163.1"/>
    </source>
</evidence>
<dbReference type="SMR" id="A0A176VRY0"/>
<evidence type="ECO:0000256" key="1">
    <source>
        <dbReference type="ARBA" id="ARBA00004271"/>
    </source>
</evidence>
<evidence type="ECO:0000256" key="5">
    <source>
        <dbReference type="ARBA" id="ARBA00022723"/>
    </source>
</evidence>
<evidence type="ECO:0000256" key="6">
    <source>
        <dbReference type="ARBA" id="ARBA00023211"/>
    </source>
</evidence>
<feature type="binding site" evidence="7">
    <location>
        <position position="96"/>
    </location>
    <ligand>
        <name>oxalate</name>
        <dbReference type="ChEBI" id="CHEBI:30623"/>
    </ligand>
</feature>
<evidence type="ECO:0000256" key="8">
    <source>
        <dbReference type="PIRSR" id="PIRSR601929-2"/>
    </source>
</evidence>
<keyword evidence="4 9" id="KW-0964">Secreted</keyword>
<protein>
    <recommendedName>
        <fullName evidence="9">Germin-like protein</fullName>
    </recommendedName>
</protein>
<evidence type="ECO:0000256" key="4">
    <source>
        <dbReference type="ARBA" id="ARBA00022525"/>
    </source>
</evidence>
<keyword evidence="12" id="KW-1185">Reference proteome</keyword>
<evidence type="ECO:0000256" key="9">
    <source>
        <dbReference type="RuleBase" id="RU366015"/>
    </source>
</evidence>
<keyword evidence="5 7" id="KW-0479">Metal-binding</keyword>
<dbReference type="SUPFAM" id="SSF51182">
    <property type="entry name" value="RmlC-like cupins"/>
    <property type="match status" value="1"/>
</dbReference>
<comment type="subcellular location">
    <subcellularLocation>
        <location evidence="1 9">Secreted</location>
        <location evidence="1 9">Extracellular space</location>
        <location evidence="1 9">Apoplast</location>
    </subcellularLocation>
</comment>
<dbReference type="InterPro" id="IPR006045">
    <property type="entry name" value="Cupin_1"/>
</dbReference>
<name>A0A176VRY0_MARPO</name>
<dbReference type="InterPro" id="IPR001929">
    <property type="entry name" value="Germin"/>
</dbReference>
<dbReference type="PRINTS" id="PR00325">
    <property type="entry name" value="GERMIN"/>
</dbReference>
<evidence type="ECO:0000256" key="2">
    <source>
        <dbReference type="ARBA" id="ARBA00007456"/>
    </source>
</evidence>
<dbReference type="GO" id="GO:0030145">
    <property type="term" value="F:manganese ion binding"/>
    <property type="evidence" value="ECO:0007669"/>
    <property type="project" value="UniProtKB-UniRule"/>
</dbReference>
<dbReference type="InterPro" id="IPR011051">
    <property type="entry name" value="RmlC_Cupin_sf"/>
</dbReference>
<feature type="binding site" evidence="8">
    <location>
        <position position="96"/>
    </location>
    <ligand>
        <name>Mn(2+)</name>
        <dbReference type="ChEBI" id="CHEBI:29035"/>
    </ligand>
</feature>
<dbReference type="InterPro" id="IPR014710">
    <property type="entry name" value="RmlC-like_jellyroll"/>
</dbReference>
<keyword evidence="9" id="KW-0732">Signal</keyword>
<dbReference type="Gene3D" id="2.60.120.10">
    <property type="entry name" value="Jelly Rolls"/>
    <property type="match status" value="1"/>
</dbReference>
<feature type="binding site" evidence="8">
    <location>
        <position position="140"/>
    </location>
    <ligand>
        <name>Mn(2+)</name>
        <dbReference type="ChEBI" id="CHEBI:29035"/>
    </ligand>
</feature>
<dbReference type="GO" id="GO:0048046">
    <property type="term" value="C:apoplast"/>
    <property type="evidence" value="ECO:0007669"/>
    <property type="project" value="UniProtKB-SubCell"/>
</dbReference>
<feature type="binding site" evidence="8">
    <location>
        <position position="101"/>
    </location>
    <ligand>
        <name>Mn(2+)</name>
        <dbReference type="ChEBI" id="CHEBI:29035"/>
    </ligand>
</feature>
<dbReference type="PANTHER" id="PTHR31238">
    <property type="entry name" value="GERMIN-LIKE PROTEIN SUBFAMILY 3 MEMBER 3"/>
    <property type="match status" value="1"/>
</dbReference>
<evidence type="ECO:0000256" key="3">
    <source>
        <dbReference type="ARBA" id="ARBA00022523"/>
    </source>
</evidence>
<accession>A0A176VRY0</accession>